<protein>
    <submittedName>
        <fullName evidence="2">Uncharacterized protein</fullName>
    </submittedName>
</protein>
<feature type="region of interest" description="Disordered" evidence="1">
    <location>
        <begin position="131"/>
        <end position="153"/>
    </location>
</feature>
<evidence type="ECO:0000313" key="3">
    <source>
        <dbReference type="Proteomes" id="UP001201262"/>
    </source>
</evidence>
<gene>
    <name evidence="2" type="ORF">BGW36DRAFT_424790</name>
</gene>
<reference evidence="2" key="1">
    <citation type="submission" date="2021-12" db="EMBL/GenBank/DDBJ databases">
        <title>Convergent genome expansion in fungi linked to evolution of root-endophyte symbiosis.</title>
        <authorList>
            <consortium name="DOE Joint Genome Institute"/>
            <person name="Ke Y.-H."/>
            <person name="Bonito G."/>
            <person name="Liao H.-L."/>
            <person name="Looney B."/>
            <person name="Rojas-Flechas A."/>
            <person name="Nash J."/>
            <person name="Hameed K."/>
            <person name="Schadt C."/>
            <person name="Martin F."/>
            <person name="Crous P.W."/>
            <person name="Miettinen O."/>
            <person name="Magnuson J.K."/>
            <person name="Labbe J."/>
            <person name="Jacobson D."/>
            <person name="Doktycz M.J."/>
            <person name="Veneault-Fourrey C."/>
            <person name="Kuo A."/>
            <person name="Mondo S."/>
            <person name="Calhoun S."/>
            <person name="Riley R."/>
            <person name="Ohm R."/>
            <person name="LaButti K."/>
            <person name="Andreopoulos B."/>
            <person name="Pangilinan J."/>
            <person name="Nolan M."/>
            <person name="Tritt A."/>
            <person name="Clum A."/>
            <person name="Lipzen A."/>
            <person name="Daum C."/>
            <person name="Barry K."/>
            <person name="Grigoriev I.V."/>
            <person name="Vilgalys R."/>
        </authorList>
    </citation>
    <scope>NUCLEOTIDE SEQUENCE</scope>
    <source>
        <strain evidence="2">PMI_201</strain>
    </source>
</reference>
<sequence>MGIEQPRLGATTARENLLGEAADLEASNREACVRARGCPVCVAPVPRACRPEIVNANANADASGGDHSVIRRVVMQCTRIASKRHAPAAPTNTVLVVWRPYHNGPTHAPCARHWSVAPPPVTLAYGSPFSPVRSPSPTGHAHASVWPQLPQLP</sequence>
<comment type="caution">
    <text evidence="2">The sequence shown here is derived from an EMBL/GenBank/DDBJ whole genome shotgun (WGS) entry which is preliminary data.</text>
</comment>
<organism evidence="2 3">
    <name type="scientific">Talaromyces proteolyticus</name>
    <dbReference type="NCBI Taxonomy" id="1131652"/>
    <lineage>
        <taxon>Eukaryota</taxon>
        <taxon>Fungi</taxon>
        <taxon>Dikarya</taxon>
        <taxon>Ascomycota</taxon>
        <taxon>Pezizomycotina</taxon>
        <taxon>Eurotiomycetes</taxon>
        <taxon>Eurotiomycetidae</taxon>
        <taxon>Eurotiales</taxon>
        <taxon>Trichocomaceae</taxon>
        <taxon>Talaromyces</taxon>
        <taxon>Talaromyces sect. Bacilispori</taxon>
    </lineage>
</organism>
<dbReference type="Proteomes" id="UP001201262">
    <property type="component" value="Unassembled WGS sequence"/>
</dbReference>
<evidence type="ECO:0000313" key="2">
    <source>
        <dbReference type="EMBL" id="KAH8702518.1"/>
    </source>
</evidence>
<dbReference type="GeneID" id="70250306"/>
<name>A0AAD4Q464_9EURO</name>
<accession>A0AAD4Q464</accession>
<dbReference type="RefSeq" id="XP_046075894.1">
    <property type="nucleotide sequence ID" value="XM_046220019.1"/>
</dbReference>
<evidence type="ECO:0000256" key="1">
    <source>
        <dbReference type="SAM" id="MobiDB-lite"/>
    </source>
</evidence>
<proteinExistence type="predicted"/>
<keyword evidence="3" id="KW-1185">Reference proteome</keyword>
<dbReference type="AlphaFoldDB" id="A0AAD4Q464"/>
<dbReference type="EMBL" id="JAJTJA010000003">
    <property type="protein sequence ID" value="KAH8702518.1"/>
    <property type="molecule type" value="Genomic_DNA"/>
</dbReference>